<accession>A0AC61PPB4</accession>
<organism evidence="1 2">
    <name type="scientific">Aristaeella lactis</name>
    <dbReference type="NCBI Taxonomy" id="3046383"/>
    <lineage>
        <taxon>Bacteria</taxon>
        <taxon>Bacillati</taxon>
        <taxon>Bacillota</taxon>
        <taxon>Clostridia</taxon>
        <taxon>Eubacteriales</taxon>
        <taxon>Aristaeellaceae</taxon>
        <taxon>Aristaeella</taxon>
    </lineage>
</organism>
<comment type="caution">
    <text evidence="1">The sequence shown here is derived from an EMBL/GenBank/DDBJ whole genome shotgun (WGS) entry which is preliminary data.</text>
</comment>
<gene>
    <name evidence="1" type="ORF">SAMN06297397_2707</name>
</gene>
<evidence type="ECO:0000313" key="2">
    <source>
        <dbReference type="Proteomes" id="UP000192328"/>
    </source>
</evidence>
<dbReference type="Proteomes" id="UP000192328">
    <property type="component" value="Unassembled WGS sequence"/>
</dbReference>
<dbReference type="EMBL" id="FWXZ01000006">
    <property type="protein sequence ID" value="SMC81464.1"/>
    <property type="molecule type" value="Genomic_DNA"/>
</dbReference>
<protein>
    <submittedName>
        <fullName evidence="1">Transcriptional attenuator, LytR family</fullName>
    </submittedName>
</protein>
<keyword evidence="2" id="KW-1185">Reference proteome</keyword>
<name>A0AC61PPB4_9FIRM</name>
<reference evidence="1" key="1">
    <citation type="submission" date="2017-04" db="EMBL/GenBank/DDBJ databases">
        <authorList>
            <person name="Varghese N."/>
            <person name="Submissions S."/>
        </authorList>
    </citation>
    <scope>NUCLEOTIDE SEQUENCE</scope>
    <source>
        <strain evidence="1">WTE2008</strain>
    </source>
</reference>
<evidence type="ECO:0000313" key="1">
    <source>
        <dbReference type="EMBL" id="SMC81464.1"/>
    </source>
</evidence>
<proteinExistence type="predicted"/>
<sequence length="412" mass="46754">MKRILALFLVLTLMLPVFSLAESDEEDLNIEDIIEDVDYDDEEEGEDSDDGVDDAVLAAQQPLSEELQDELKSVLESKDYVPTELDIGVYSSSDLFINDNLPDNIINILLLGVDTRNSELEVDDVKLADVQMILSFNTETGSIKLSSIPRDTLVENPYTGKQSPINYSIQYFDKNKKFHDNPQRSIATVNHNFELNVQSYVMINFRGVAAIVDKLGGIDLELTEGEAANINYYLKKNGKSISRHYDTKEAKAARVELQVQDGVQHLDGLQALMYARLRQNKTRKKYNLGDDWQRTARTRNLLDKLLQKVLKKDAWDIIDLAGFAIDYVDTNMNLDTMSSMILKVLGSGIISKLGSTDSIIEQFRIPMDDTWSYVQEGDWKGKVFMSKRNGNFQKNVEALHEFIYGQYHPANP</sequence>